<feature type="transmembrane region" description="Helical" evidence="7">
    <location>
        <begin position="183"/>
        <end position="201"/>
    </location>
</feature>
<dbReference type="PANTHER" id="PTHR14233:SF4">
    <property type="entry name" value="SOLUTE CARRIER FAMILY 35 MEMBER F2"/>
    <property type="match status" value="1"/>
</dbReference>
<sequence>MYGRARLLQTIRARLLAPLGVDEQSPQAQSYQPLINSDDMAAEASAISSGPVLSKADADGANYGTAAATVKDVQDSPSTSTSDAEAEVVAAGLSQLEARNTHWYSYLLTLDFWAITAVGQVLALCITATNTFTTLLAGVNTNIPAFQTLFNYALLTLIWLPICWHKHGFRAWGRIVVRDGWKYFILSFLDVEGNYFTVLAYRYTNVLSAQLINFWSIVCVVTISFFLLRVRYRPLQIAGILICCGGMGVLLASDKIQGTNDYGPEDALKGDLFALLGATLYGISNVFEEWFVSKRPVYEVLSFLGIFGVCINGVQAGIFDRHSFRGATWNGQVAGWLVGYTLCLCLFYSLAPLILRMGSAAVFDVNLLTANFWGVIIGTRVFGQVVHWMYPIAFVLIVCGLVIYFLAGSILGDSKKPWLGENQKDGVAGIGTAKLKALNEARRRGLAGDSDTARV</sequence>
<dbReference type="GO" id="GO:0022857">
    <property type="term" value="F:transmembrane transporter activity"/>
    <property type="evidence" value="ECO:0007669"/>
    <property type="project" value="InterPro"/>
</dbReference>
<protein>
    <submittedName>
        <fullName evidence="8">Uncharacterized protein</fullName>
    </submittedName>
</protein>
<comment type="similarity">
    <text evidence="2">Belongs to the SLC35F solute transporter family.</text>
</comment>
<dbReference type="PANTHER" id="PTHR14233">
    <property type="entry name" value="DUF914-RELATED"/>
    <property type="match status" value="1"/>
</dbReference>
<dbReference type="InterPro" id="IPR009262">
    <property type="entry name" value="SLC35_F1/F2/F6"/>
</dbReference>
<dbReference type="InterPro" id="IPR037185">
    <property type="entry name" value="EmrE-like"/>
</dbReference>
<dbReference type="Pfam" id="PF06027">
    <property type="entry name" value="SLC35F"/>
    <property type="match status" value="1"/>
</dbReference>
<reference evidence="8" key="1">
    <citation type="journal article" date="2023" name="Mol. Phylogenet. Evol.">
        <title>Genome-scale phylogeny and comparative genomics of the fungal order Sordariales.</title>
        <authorList>
            <person name="Hensen N."/>
            <person name="Bonometti L."/>
            <person name="Westerberg I."/>
            <person name="Brannstrom I.O."/>
            <person name="Guillou S."/>
            <person name="Cros-Aarteil S."/>
            <person name="Calhoun S."/>
            <person name="Haridas S."/>
            <person name="Kuo A."/>
            <person name="Mondo S."/>
            <person name="Pangilinan J."/>
            <person name="Riley R."/>
            <person name="LaButti K."/>
            <person name="Andreopoulos B."/>
            <person name="Lipzen A."/>
            <person name="Chen C."/>
            <person name="Yan M."/>
            <person name="Daum C."/>
            <person name="Ng V."/>
            <person name="Clum A."/>
            <person name="Steindorff A."/>
            <person name="Ohm R.A."/>
            <person name="Martin F."/>
            <person name="Silar P."/>
            <person name="Natvig D.O."/>
            <person name="Lalanne C."/>
            <person name="Gautier V."/>
            <person name="Ament-Velasquez S.L."/>
            <person name="Kruys A."/>
            <person name="Hutchinson M.I."/>
            <person name="Powell A.J."/>
            <person name="Barry K."/>
            <person name="Miller A.N."/>
            <person name="Grigoriev I.V."/>
            <person name="Debuchy R."/>
            <person name="Gladieux P."/>
            <person name="Hiltunen Thoren M."/>
            <person name="Johannesson H."/>
        </authorList>
    </citation>
    <scope>NUCLEOTIDE SEQUENCE</scope>
    <source>
        <strain evidence="8">CBS 333.67</strain>
    </source>
</reference>
<dbReference type="InterPro" id="IPR052221">
    <property type="entry name" value="SLC35F_Transporter"/>
</dbReference>
<accession>A0AAJ0M6V8</accession>
<keyword evidence="6 7" id="KW-0472">Membrane</keyword>
<feature type="transmembrane region" description="Helical" evidence="7">
    <location>
        <begin position="298"/>
        <end position="318"/>
    </location>
</feature>
<feature type="transmembrane region" description="Helical" evidence="7">
    <location>
        <begin position="207"/>
        <end position="228"/>
    </location>
</feature>
<dbReference type="GO" id="GO:0016020">
    <property type="term" value="C:membrane"/>
    <property type="evidence" value="ECO:0007669"/>
    <property type="project" value="UniProtKB-SubCell"/>
</dbReference>
<dbReference type="SUPFAM" id="SSF103481">
    <property type="entry name" value="Multidrug resistance efflux transporter EmrE"/>
    <property type="match status" value="1"/>
</dbReference>
<proteinExistence type="inferred from homology"/>
<gene>
    <name evidence="8" type="ORF">B0T15DRAFT_59081</name>
</gene>
<evidence type="ECO:0000313" key="9">
    <source>
        <dbReference type="Proteomes" id="UP001273166"/>
    </source>
</evidence>
<feature type="transmembrane region" description="Helical" evidence="7">
    <location>
        <begin position="388"/>
        <end position="407"/>
    </location>
</feature>
<feature type="transmembrane region" description="Helical" evidence="7">
    <location>
        <begin position="362"/>
        <end position="382"/>
    </location>
</feature>
<evidence type="ECO:0000313" key="8">
    <source>
        <dbReference type="EMBL" id="KAK3311012.1"/>
    </source>
</evidence>
<evidence type="ECO:0000256" key="4">
    <source>
        <dbReference type="ARBA" id="ARBA00022692"/>
    </source>
</evidence>
<keyword evidence="5 7" id="KW-1133">Transmembrane helix</keyword>
<dbReference type="GeneID" id="87889929"/>
<feature type="transmembrane region" description="Helical" evidence="7">
    <location>
        <begin position="103"/>
        <end position="123"/>
    </location>
</feature>
<dbReference type="EMBL" id="JAUDZG010000001">
    <property type="protein sequence ID" value="KAK3311012.1"/>
    <property type="molecule type" value="Genomic_DNA"/>
</dbReference>
<organism evidence="8 9">
    <name type="scientific">Chaetomium strumarium</name>
    <dbReference type="NCBI Taxonomy" id="1170767"/>
    <lineage>
        <taxon>Eukaryota</taxon>
        <taxon>Fungi</taxon>
        <taxon>Dikarya</taxon>
        <taxon>Ascomycota</taxon>
        <taxon>Pezizomycotina</taxon>
        <taxon>Sordariomycetes</taxon>
        <taxon>Sordariomycetidae</taxon>
        <taxon>Sordariales</taxon>
        <taxon>Chaetomiaceae</taxon>
        <taxon>Chaetomium</taxon>
    </lineage>
</organism>
<dbReference type="RefSeq" id="XP_062726792.1">
    <property type="nucleotide sequence ID" value="XM_062871100.1"/>
</dbReference>
<keyword evidence="9" id="KW-1185">Reference proteome</keyword>
<comment type="caution">
    <text evidence="8">The sequence shown here is derived from an EMBL/GenBank/DDBJ whole genome shotgun (WGS) entry which is preliminary data.</text>
</comment>
<comment type="subcellular location">
    <subcellularLocation>
        <location evidence="1">Membrane</location>
        <topology evidence="1">Multi-pass membrane protein</topology>
    </subcellularLocation>
</comment>
<feature type="transmembrane region" description="Helical" evidence="7">
    <location>
        <begin position="272"/>
        <end position="291"/>
    </location>
</feature>
<evidence type="ECO:0000256" key="6">
    <source>
        <dbReference type="ARBA" id="ARBA00023136"/>
    </source>
</evidence>
<reference evidence="8" key="2">
    <citation type="submission" date="2023-06" db="EMBL/GenBank/DDBJ databases">
        <authorList>
            <consortium name="Lawrence Berkeley National Laboratory"/>
            <person name="Mondo S.J."/>
            <person name="Hensen N."/>
            <person name="Bonometti L."/>
            <person name="Westerberg I."/>
            <person name="Brannstrom I.O."/>
            <person name="Guillou S."/>
            <person name="Cros-Aarteil S."/>
            <person name="Calhoun S."/>
            <person name="Haridas S."/>
            <person name="Kuo A."/>
            <person name="Pangilinan J."/>
            <person name="Riley R."/>
            <person name="Labutti K."/>
            <person name="Andreopoulos B."/>
            <person name="Lipzen A."/>
            <person name="Chen C."/>
            <person name="Yanf M."/>
            <person name="Daum C."/>
            <person name="Ng V."/>
            <person name="Clum A."/>
            <person name="Steindorff A."/>
            <person name="Ohm R."/>
            <person name="Martin F."/>
            <person name="Silar P."/>
            <person name="Natvig D."/>
            <person name="Lalanne C."/>
            <person name="Gautier V."/>
            <person name="Ament-Velasquez S.L."/>
            <person name="Kruys A."/>
            <person name="Hutchinson M.I."/>
            <person name="Powell A.J."/>
            <person name="Barry K."/>
            <person name="Miller A.N."/>
            <person name="Grigoriev I.V."/>
            <person name="Debuchy R."/>
            <person name="Gladieux P."/>
            <person name="Thoren M.H."/>
            <person name="Johannesson H."/>
        </authorList>
    </citation>
    <scope>NUCLEOTIDE SEQUENCE</scope>
    <source>
        <strain evidence="8">CBS 333.67</strain>
    </source>
</reference>
<evidence type="ECO:0000256" key="1">
    <source>
        <dbReference type="ARBA" id="ARBA00004141"/>
    </source>
</evidence>
<keyword evidence="3" id="KW-0813">Transport</keyword>
<name>A0AAJ0M6V8_9PEZI</name>
<dbReference type="AlphaFoldDB" id="A0AAJ0M6V8"/>
<evidence type="ECO:0000256" key="7">
    <source>
        <dbReference type="SAM" id="Phobius"/>
    </source>
</evidence>
<evidence type="ECO:0000256" key="3">
    <source>
        <dbReference type="ARBA" id="ARBA00022448"/>
    </source>
</evidence>
<evidence type="ECO:0000256" key="5">
    <source>
        <dbReference type="ARBA" id="ARBA00022989"/>
    </source>
</evidence>
<evidence type="ECO:0000256" key="2">
    <source>
        <dbReference type="ARBA" id="ARBA00007863"/>
    </source>
</evidence>
<dbReference type="Proteomes" id="UP001273166">
    <property type="component" value="Unassembled WGS sequence"/>
</dbReference>
<feature type="transmembrane region" description="Helical" evidence="7">
    <location>
        <begin position="235"/>
        <end position="252"/>
    </location>
</feature>
<feature type="transmembrane region" description="Helical" evidence="7">
    <location>
        <begin position="143"/>
        <end position="162"/>
    </location>
</feature>
<keyword evidence="4 7" id="KW-0812">Transmembrane</keyword>
<feature type="transmembrane region" description="Helical" evidence="7">
    <location>
        <begin position="333"/>
        <end position="355"/>
    </location>
</feature>